<evidence type="ECO:0000313" key="6">
    <source>
        <dbReference type="EMBL" id="MCX3265667.1"/>
    </source>
</evidence>
<dbReference type="Gene3D" id="1.10.443.10">
    <property type="entry name" value="Intergrase catalytic core"/>
    <property type="match status" value="1"/>
</dbReference>
<dbReference type="PANTHER" id="PTHR30349:SF64">
    <property type="entry name" value="PROPHAGE INTEGRASE INTD-RELATED"/>
    <property type="match status" value="1"/>
</dbReference>
<gene>
    <name evidence="6" type="ORF">OQZ29_12975</name>
</gene>
<dbReference type="GO" id="GO:0015074">
    <property type="term" value="P:DNA integration"/>
    <property type="evidence" value="ECO:0007669"/>
    <property type="project" value="InterPro"/>
</dbReference>
<name>A0A9X3DDJ8_9SPHI</name>
<dbReference type="PROSITE" id="PS51898">
    <property type="entry name" value="TYR_RECOMBINASE"/>
    <property type="match status" value="1"/>
</dbReference>
<proteinExistence type="inferred from homology"/>
<keyword evidence="4" id="KW-0175">Coiled coil</keyword>
<protein>
    <submittedName>
        <fullName evidence="6">Site-specific integrase</fullName>
    </submittedName>
</protein>
<comment type="similarity">
    <text evidence="1">Belongs to the 'phage' integrase family.</text>
</comment>
<dbReference type="InterPro" id="IPR013762">
    <property type="entry name" value="Integrase-like_cat_sf"/>
</dbReference>
<keyword evidence="3" id="KW-0233">DNA recombination</keyword>
<dbReference type="AlphaFoldDB" id="A0A9X3DDJ8"/>
<dbReference type="GO" id="GO:0006310">
    <property type="term" value="P:DNA recombination"/>
    <property type="evidence" value="ECO:0007669"/>
    <property type="project" value="UniProtKB-KW"/>
</dbReference>
<evidence type="ECO:0000256" key="2">
    <source>
        <dbReference type="ARBA" id="ARBA00023125"/>
    </source>
</evidence>
<evidence type="ECO:0000256" key="3">
    <source>
        <dbReference type="ARBA" id="ARBA00023172"/>
    </source>
</evidence>
<accession>A0A9X3DDJ8</accession>
<dbReference type="EMBL" id="JAPJUH010000004">
    <property type="protein sequence ID" value="MCX3265667.1"/>
    <property type="molecule type" value="Genomic_DNA"/>
</dbReference>
<evidence type="ECO:0000313" key="7">
    <source>
        <dbReference type="Proteomes" id="UP001142592"/>
    </source>
</evidence>
<comment type="caution">
    <text evidence="6">The sequence shown here is derived from an EMBL/GenBank/DDBJ whole genome shotgun (WGS) entry which is preliminary data.</text>
</comment>
<dbReference type="InterPro" id="IPR035386">
    <property type="entry name" value="Arm-DNA-bind_5"/>
</dbReference>
<evidence type="ECO:0000259" key="5">
    <source>
        <dbReference type="PROSITE" id="PS51898"/>
    </source>
</evidence>
<dbReference type="Pfam" id="PF17293">
    <property type="entry name" value="Arm-DNA-bind_5"/>
    <property type="match status" value="1"/>
</dbReference>
<dbReference type="InterPro" id="IPR002104">
    <property type="entry name" value="Integrase_catalytic"/>
</dbReference>
<dbReference type="CDD" id="cd01185">
    <property type="entry name" value="INTN1_C_like"/>
    <property type="match status" value="1"/>
</dbReference>
<dbReference type="GO" id="GO:0003677">
    <property type="term" value="F:DNA binding"/>
    <property type="evidence" value="ECO:0007669"/>
    <property type="project" value="UniProtKB-KW"/>
</dbReference>
<dbReference type="InterPro" id="IPR011010">
    <property type="entry name" value="DNA_brk_join_enz"/>
</dbReference>
<keyword evidence="2" id="KW-0238">DNA-binding</keyword>
<dbReference type="SUPFAM" id="SSF56349">
    <property type="entry name" value="DNA breaking-rejoining enzymes"/>
    <property type="match status" value="1"/>
</dbReference>
<dbReference type="RefSeq" id="WP_010599618.1">
    <property type="nucleotide sequence ID" value="NZ_JAPJUH010000004.1"/>
</dbReference>
<keyword evidence="7" id="KW-1185">Reference proteome</keyword>
<dbReference type="Gene3D" id="1.10.150.130">
    <property type="match status" value="1"/>
</dbReference>
<evidence type="ECO:0000256" key="1">
    <source>
        <dbReference type="ARBA" id="ARBA00008857"/>
    </source>
</evidence>
<feature type="coiled-coil region" evidence="4">
    <location>
        <begin position="423"/>
        <end position="453"/>
    </location>
</feature>
<reference evidence="6" key="1">
    <citation type="submission" date="2022-11" db="EMBL/GenBank/DDBJ databases">
        <authorList>
            <person name="Graham C."/>
            <person name="Newman J.D."/>
        </authorList>
    </citation>
    <scope>NUCLEOTIDE SEQUENCE</scope>
    <source>
        <strain evidence="6">DSM 19486</strain>
    </source>
</reference>
<organism evidence="6 7">
    <name type="scientific">Pedobacter agri</name>
    <dbReference type="NCBI Taxonomy" id="454586"/>
    <lineage>
        <taxon>Bacteria</taxon>
        <taxon>Pseudomonadati</taxon>
        <taxon>Bacteroidota</taxon>
        <taxon>Sphingobacteriia</taxon>
        <taxon>Sphingobacteriales</taxon>
        <taxon>Sphingobacteriaceae</taxon>
        <taxon>Pedobacter</taxon>
    </lineage>
</organism>
<dbReference type="Proteomes" id="UP001142592">
    <property type="component" value="Unassembled WGS sequence"/>
</dbReference>
<dbReference type="InterPro" id="IPR025269">
    <property type="entry name" value="SAM-like_dom"/>
</dbReference>
<feature type="domain" description="Tyr recombinase" evidence="5">
    <location>
        <begin position="224"/>
        <end position="409"/>
    </location>
</feature>
<evidence type="ECO:0000256" key="4">
    <source>
        <dbReference type="SAM" id="Coils"/>
    </source>
</evidence>
<dbReference type="PANTHER" id="PTHR30349">
    <property type="entry name" value="PHAGE INTEGRASE-RELATED"/>
    <property type="match status" value="1"/>
</dbReference>
<dbReference type="Pfam" id="PF00589">
    <property type="entry name" value="Phage_integrase"/>
    <property type="match status" value="1"/>
</dbReference>
<dbReference type="InterPro" id="IPR010998">
    <property type="entry name" value="Integrase_recombinase_N"/>
</dbReference>
<sequence length="455" mass="53348">MLQDVSVFFFQKTPRKPQKIRYIYLRVLVDGIARENSTKRKWPADRWDQKLGRAIGTKEDARILNTYLQSKEIEVFKARETLLREEMPISAQDIIDIINGRSGNKTKVLEEFQVHNDQMKALVRTKENPNLDFAPGTYERYVTAKSHVAEFIKFKYDRDDLEFAHIDYQFAKDYEFYLKTVRKCAHNTALKYIANFKKIVLIAKDKKIIRDDPFARYKRKKLKNKKNPLTWEALRVIEEYPFSIERLSEVRDIFIFQCYTGLAYADVRNLKKKDIIKDRAGKLYIDSMRVKTKSDFDVPLLPTPIRLLKKYEIHPFCQSTGRAMPVISNQKMNAYLKEIATICALKMSDLFIPDLHTHMARRTFAITVALNNGVSIVAVKEMLGHATVKQTEEYAITEKDFVHAEMQTLELTIEKRKNISLDKGELQDRNMSLEELMQEMERLKAQIEERLANPI</sequence>
<dbReference type="InterPro" id="IPR050090">
    <property type="entry name" value="Tyrosine_recombinase_XerCD"/>
</dbReference>
<dbReference type="Pfam" id="PF13102">
    <property type="entry name" value="Phage_int_SAM_5"/>
    <property type="match status" value="1"/>
</dbReference>